<dbReference type="InterPro" id="IPR042099">
    <property type="entry name" value="ANL_N_sf"/>
</dbReference>
<proteinExistence type="inferred from homology"/>
<evidence type="ECO:0000256" key="3">
    <source>
        <dbReference type="ARBA" id="ARBA00022741"/>
    </source>
</evidence>
<evidence type="ECO:0000259" key="6">
    <source>
        <dbReference type="Pfam" id="PF00501"/>
    </source>
</evidence>
<dbReference type="Proteomes" id="UP001214415">
    <property type="component" value="Chromosome 3"/>
</dbReference>
<evidence type="ECO:0000256" key="5">
    <source>
        <dbReference type="RuleBase" id="RU361147"/>
    </source>
</evidence>
<evidence type="ECO:0000259" key="7">
    <source>
        <dbReference type="Pfam" id="PF13193"/>
    </source>
</evidence>
<evidence type="ECO:0000259" key="8">
    <source>
        <dbReference type="Pfam" id="PF16177"/>
    </source>
</evidence>
<evidence type="ECO:0000256" key="2">
    <source>
        <dbReference type="ARBA" id="ARBA00022598"/>
    </source>
</evidence>
<dbReference type="Pfam" id="PF16177">
    <property type="entry name" value="ACAS_N"/>
    <property type="match status" value="1"/>
</dbReference>
<dbReference type="InterPro" id="IPR032387">
    <property type="entry name" value="ACAS_N"/>
</dbReference>
<comment type="catalytic activity">
    <reaction evidence="5">
        <text>acetate + ATP + CoA = acetyl-CoA + AMP + diphosphate</text>
        <dbReference type="Rhea" id="RHEA:23176"/>
        <dbReference type="ChEBI" id="CHEBI:30089"/>
        <dbReference type="ChEBI" id="CHEBI:30616"/>
        <dbReference type="ChEBI" id="CHEBI:33019"/>
        <dbReference type="ChEBI" id="CHEBI:57287"/>
        <dbReference type="ChEBI" id="CHEBI:57288"/>
        <dbReference type="ChEBI" id="CHEBI:456215"/>
        <dbReference type="EC" id="6.2.1.1"/>
    </reaction>
</comment>
<feature type="domain" description="AMP-binding enzyme C-terminal" evidence="7">
    <location>
        <begin position="536"/>
        <end position="616"/>
    </location>
</feature>
<keyword evidence="2 5" id="KW-0436">Ligase</keyword>
<dbReference type="InterPro" id="IPR045851">
    <property type="entry name" value="AMP-bd_C_sf"/>
</dbReference>
<name>A0AAF0EE37_9BASI</name>
<protein>
    <recommendedName>
        <fullName evidence="5">Acetyl-coenzyme A synthetase</fullName>
        <ecNumber evidence="5">6.2.1.1</ecNumber>
    </recommendedName>
</protein>
<feature type="domain" description="Acetyl-coenzyme A synthetase N-terminal" evidence="8">
    <location>
        <begin position="29"/>
        <end position="84"/>
    </location>
</feature>
<dbReference type="AlphaFoldDB" id="A0AAF0EE37"/>
<dbReference type="GO" id="GO:0016208">
    <property type="term" value="F:AMP binding"/>
    <property type="evidence" value="ECO:0007669"/>
    <property type="project" value="InterPro"/>
</dbReference>
<comment type="similarity">
    <text evidence="1 5">Belongs to the ATP-dependent AMP-binding enzyme family.</text>
</comment>
<reference evidence="9" key="1">
    <citation type="submission" date="2023-03" db="EMBL/GenBank/DDBJ databases">
        <title>Mating type loci evolution in Malassezia.</title>
        <authorList>
            <person name="Coelho M.A."/>
        </authorList>
    </citation>
    <scope>NUCLEOTIDE SEQUENCE</scope>
    <source>
        <strain evidence="9">CBS 12830</strain>
    </source>
</reference>
<dbReference type="Gene3D" id="3.40.50.12780">
    <property type="entry name" value="N-terminal domain of ligase-like"/>
    <property type="match status" value="1"/>
</dbReference>
<dbReference type="GO" id="GO:0003987">
    <property type="term" value="F:acetate-CoA ligase activity"/>
    <property type="evidence" value="ECO:0007669"/>
    <property type="project" value="UniProtKB-UniRule"/>
</dbReference>
<keyword evidence="3 5" id="KW-0547">Nucleotide-binding</keyword>
<evidence type="ECO:0000313" key="10">
    <source>
        <dbReference type="Proteomes" id="UP001214415"/>
    </source>
</evidence>
<keyword evidence="10" id="KW-1185">Reference proteome</keyword>
<sequence>MSSGFVEIPSRLNGSDPSLPKAHIDEITYPTMHHRSVTESEAFWAEQALEILSWDEVFRTIHYGGFEKGDMSWFLEGKLNACYNLVDRWAFERPNDVALIWESDEPGQHQYITFADLLTRVCQFAGVLTSLSVKKGDIVIIYMPMVPDTVAAMLACSRIGAVHSVVFAGFSSESLRDRVLDSQSRVVFTTDEGRRGGKTIATKSIVNAALKECPTVEHVLVAKRTGAVDIPWVEGRDKWLDDLVQEQRTYIPPVSMSSEDPLFVLYTSGSTGKPKGIVHSTAGYLLGAALTVRHVFDVHPGDRFGCMADIGWITGHTYILYGPLMNGTTTLLFESTPAYPTPSRYWDVVDTHKLTQFYTAPTSIRLLRRMGSEYVANHDLSSLRVLGSVGEPINPEAWHWYNDHVGRGHCAIVDTYWMTEGGSHMITTLPGAIKSKPGSASKPFWGIQPVLLDPQTGKELEGMDVEGVLAMRKPWPSIARTILKDHQRFLDTYMRPYPGYFFTGDSAYRDHDGYIWIRGRVDDVINVSGHRMSTAEIESALVGHPGVGEAAAVGAPDELTGQSITAFVAMKPDYECESPEALLKQLTVQVRSAIGPFATPKRIIIVTDLPKTRSGKIVRRVLRKIVYNEADQLGDLSTLQNPQVVDLLIVRGHALTQAQFEAAAATSK</sequence>
<dbReference type="Pfam" id="PF13193">
    <property type="entry name" value="AMP-binding_C"/>
    <property type="match status" value="1"/>
</dbReference>
<dbReference type="GO" id="GO:0005524">
    <property type="term" value="F:ATP binding"/>
    <property type="evidence" value="ECO:0007669"/>
    <property type="project" value="UniProtKB-UniRule"/>
</dbReference>
<dbReference type="Pfam" id="PF00501">
    <property type="entry name" value="AMP-binding"/>
    <property type="match status" value="1"/>
</dbReference>
<dbReference type="GO" id="GO:0019427">
    <property type="term" value="P:acetyl-CoA biosynthetic process from acetate"/>
    <property type="evidence" value="ECO:0007669"/>
    <property type="project" value="InterPro"/>
</dbReference>
<dbReference type="InterPro" id="IPR000873">
    <property type="entry name" value="AMP-dep_synth/lig_dom"/>
</dbReference>
<organism evidence="9 10">
    <name type="scientific">Malassezia equina</name>
    <dbReference type="NCBI Taxonomy" id="1381935"/>
    <lineage>
        <taxon>Eukaryota</taxon>
        <taxon>Fungi</taxon>
        <taxon>Dikarya</taxon>
        <taxon>Basidiomycota</taxon>
        <taxon>Ustilaginomycotina</taxon>
        <taxon>Malasseziomycetes</taxon>
        <taxon>Malasseziales</taxon>
        <taxon>Malasseziaceae</taxon>
        <taxon>Malassezia</taxon>
    </lineage>
</organism>
<evidence type="ECO:0000256" key="1">
    <source>
        <dbReference type="ARBA" id="ARBA00006432"/>
    </source>
</evidence>
<dbReference type="PANTHER" id="PTHR24095">
    <property type="entry name" value="ACETYL-COENZYME A SYNTHETASE"/>
    <property type="match status" value="1"/>
</dbReference>
<dbReference type="SUPFAM" id="SSF56801">
    <property type="entry name" value="Acetyl-CoA synthetase-like"/>
    <property type="match status" value="1"/>
</dbReference>
<keyword evidence="4 5" id="KW-0067">ATP-binding</keyword>
<dbReference type="Gene3D" id="3.30.300.30">
    <property type="match status" value="1"/>
</dbReference>
<evidence type="ECO:0000313" key="9">
    <source>
        <dbReference type="EMBL" id="WFD22910.1"/>
    </source>
</evidence>
<dbReference type="NCBIfam" id="TIGR02188">
    <property type="entry name" value="Ac_CoA_lig_AcsA"/>
    <property type="match status" value="1"/>
</dbReference>
<dbReference type="EMBL" id="CP119902">
    <property type="protein sequence ID" value="WFD22910.1"/>
    <property type="molecule type" value="Genomic_DNA"/>
</dbReference>
<dbReference type="InterPro" id="IPR011904">
    <property type="entry name" value="Ac_CoA_lig"/>
</dbReference>
<dbReference type="PANTHER" id="PTHR24095:SF14">
    <property type="entry name" value="ACETYL-COENZYME A SYNTHETASE 1"/>
    <property type="match status" value="1"/>
</dbReference>
<feature type="domain" description="AMP-dependent synthetase/ligase" evidence="6">
    <location>
        <begin position="87"/>
        <end position="475"/>
    </location>
</feature>
<dbReference type="PROSITE" id="PS00455">
    <property type="entry name" value="AMP_BINDING"/>
    <property type="match status" value="1"/>
</dbReference>
<dbReference type="InterPro" id="IPR025110">
    <property type="entry name" value="AMP-bd_C"/>
</dbReference>
<dbReference type="NCBIfam" id="NF001208">
    <property type="entry name" value="PRK00174.1"/>
    <property type="match status" value="1"/>
</dbReference>
<dbReference type="InterPro" id="IPR020845">
    <property type="entry name" value="AMP-binding_CS"/>
</dbReference>
<evidence type="ECO:0000256" key="4">
    <source>
        <dbReference type="ARBA" id="ARBA00022840"/>
    </source>
</evidence>
<dbReference type="GO" id="GO:0005829">
    <property type="term" value="C:cytosol"/>
    <property type="evidence" value="ECO:0007669"/>
    <property type="project" value="TreeGrafter"/>
</dbReference>
<dbReference type="FunFam" id="3.40.50.12780:FF:000001">
    <property type="entry name" value="Acetyl-coenzyme A synthetase"/>
    <property type="match status" value="1"/>
</dbReference>
<accession>A0AAF0EE37</accession>
<dbReference type="EC" id="6.2.1.1" evidence="5"/>
<gene>
    <name evidence="9" type="primary">ACS1</name>
    <name evidence="9" type="ORF">MEQU1_001589</name>
</gene>
<dbReference type="CDD" id="cd05966">
    <property type="entry name" value="ACS"/>
    <property type="match status" value="1"/>
</dbReference>